<dbReference type="STRING" id="416943.SAMN05445871_4102"/>
<sequence>MARFLEIVLDVAASAAPATGNRRRRPAGFAAALADALPQLGEASAADVRIDTLTFDRGSALADAGWRVAVETHGDARQVTVSKRESPTPGVTAYTTIFDAPLDTSGIANALFDAAPSPFRQTLAAAGDIEPAAALICERSRWPWPRDGIDAELVVDANLRVAAADPPVLHELRVRAPWPDDADPAPVVAALFACAFDVIEAVPAFVRLEEAALRAAHGGIAGGEVAHAAPVDLGRAQTAQAALIAICHNVTAQWFGNDAGVRDSASTEFVHQMRVSQRRLRTAMRIFSRWADDDWKTRVAPELKWLRGLLGDARDRDVFVESTLPALAAADDDATRWAAVIDEANAERVAARRRVQEALASPRYARIALAWLQWLAALARRDAHDDGIGRSLLRHAKKRVRRYYRRLEDTPKLTSIDDTMRHHVRIDAKYLRYTLEFFAPIVSRKTRTDTARMLSRIQGVLGDGNDAVVGLRYLEAMKVEPYQLGFARGWCEAVKRYTAKEGERLLRDLRSPKIPGDA</sequence>
<reference evidence="3" key="1">
    <citation type="submission" date="2016-10" db="EMBL/GenBank/DDBJ databases">
        <authorList>
            <person name="Varghese N."/>
            <person name="Submissions S."/>
        </authorList>
    </citation>
    <scope>NUCLEOTIDE SEQUENCE [LARGE SCALE GENOMIC DNA]</scope>
    <source>
        <strain evidence="3">LMG 26416</strain>
    </source>
</reference>
<organism evidence="2 3">
    <name type="scientific">Paraburkholderia caballeronis</name>
    <dbReference type="NCBI Taxonomy" id="416943"/>
    <lineage>
        <taxon>Bacteria</taxon>
        <taxon>Pseudomonadati</taxon>
        <taxon>Pseudomonadota</taxon>
        <taxon>Betaproteobacteria</taxon>
        <taxon>Burkholderiales</taxon>
        <taxon>Burkholderiaceae</taxon>
        <taxon>Paraburkholderia</taxon>
    </lineage>
</organism>
<evidence type="ECO:0000259" key="1">
    <source>
        <dbReference type="PROSITE" id="PS51708"/>
    </source>
</evidence>
<dbReference type="Proteomes" id="UP000199120">
    <property type="component" value="Unassembled WGS sequence"/>
</dbReference>
<dbReference type="InterPro" id="IPR038186">
    <property type="entry name" value="CHAD_dom_sf"/>
</dbReference>
<dbReference type="Gene3D" id="1.40.20.10">
    <property type="entry name" value="CHAD domain"/>
    <property type="match status" value="1"/>
</dbReference>
<dbReference type="PROSITE" id="PS51708">
    <property type="entry name" value="CHAD"/>
    <property type="match status" value="1"/>
</dbReference>
<feature type="domain" description="CHAD" evidence="1">
    <location>
        <begin position="236"/>
        <end position="511"/>
    </location>
</feature>
<gene>
    <name evidence="2" type="ORF">SAMN05192542_10477</name>
</gene>
<dbReference type="OrthoDB" id="3034217at2"/>
<keyword evidence="3" id="KW-1185">Reference proteome</keyword>
<protein>
    <submittedName>
        <fullName evidence="2">CHAD domain-containing protein</fullName>
    </submittedName>
</protein>
<dbReference type="AlphaFoldDB" id="A0A1H7KXP5"/>
<evidence type="ECO:0000313" key="2">
    <source>
        <dbReference type="EMBL" id="SEK90875.1"/>
    </source>
</evidence>
<evidence type="ECO:0000313" key="3">
    <source>
        <dbReference type="Proteomes" id="UP000199120"/>
    </source>
</evidence>
<dbReference type="Pfam" id="PF05235">
    <property type="entry name" value="CHAD"/>
    <property type="match status" value="1"/>
</dbReference>
<accession>A0A1H7KXP5</accession>
<dbReference type="InterPro" id="IPR007899">
    <property type="entry name" value="CHAD_dom"/>
</dbReference>
<dbReference type="RefSeq" id="WP_090548175.1">
    <property type="nucleotide sequence ID" value="NZ_FNSR01000002.1"/>
</dbReference>
<name>A0A1H7KXP5_9BURK</name>
<dbReference type="SMART" id="SM00880">
    <property type="entry name" value="CHAD"/>
    <property type="match status" value="1"/>
</dbReference>
<dbReference type="EMBL" id="FOAJ01000004">
    <property type="protein sequence ID" value="SEK90875.1"/>
    <property type="molecule type" value="Genomic_DNA"/>
</dbReference>
<dbReference type="PANTHER" id="PTHR39339">
    <property type="entry name" value="SLR1444 PROTEIN"/>
    <property type="match status" value="1"/>
</dbReference>
<dbReference type="PANTHER" id="PTHR39339:SF1">
    <property type="entry name" value="CHAD DOMAIN-CONTAINING PROTEIN"/>
    <property type="match status" value="1"/>
</dbReference>
<proteinExistence type="predicted"/>